<feature type="compositionally biased region" description="Polar residues" evidence="1">
    <location>
        <begin position="678"/>
        <end position="689"/>
    </location>
</feature>
<dbReference type="InterPro" id="IPR016024">
    <property type="entry name" value="ARM-type_fold"/>
</dbReference>
<dbReference type="SUPFAM" id="SSF48371">
    <property type="entry name" value="ARM repeat"/>
    <property type="match status" value="1"/>
</dbReference>
<evidence type="ECO:0000313" key="2">
    <source>
        <dbReference type="EMBL" id="GMM46196.1"/>
    </source>
</evidence>
<dbReference type="EMBL" id="BTGB01000003">
    <property type="protein sequence ID" value="GMM46196.1"/>
    <property type="molecule type" value="Genomic_DNA"/>
</dbReference>
<feature type="region of interest" description="Disordered" evidence="1">
    <location>
        <begin position="24"/>
        <end position="64"/>
    </location>
</feature>
<keyword evidence="3" id="KW-1185">Reference proteome</keyword>
<evidence type="ECO:0000256" key="1">
    <source>
        <dbReference type="SAM" id="MobiDB-lite"/>
    </source>
</evidence>
<feature type="compositionally biased region" description="Basic and acidic residues" evidence="1">
    <location>
        <begin position="24"/>
        <end position="40"/>
    </location>
</feature>
<evidence type="ECO:0000313" key="3">
    <source>
        <dbReference type="Proteomes" id="UP001378960"/>
    </source>
</evidence>
<feature type="compositionally biased region" description="Polar residues" evidence="1">
    <location>
        <begin position="55"/>
        <end position="64"/>
    </location>
</feature>
<protein>
    <submittedName>
        <fullName evidence="2">Uncharacterized protein</fullName>
    </submittedName>
</protein>
<accession>A0AAV5R6G4</accession>
<feature type="region of interest" description="Disordered" evidence="1">
    <location>
        <begin position="567"/>
        <end position="617"/>
    </location>
</feature>
<feature type="compositionally biased region" description="Acidic residues" evidence="1">
    <location>
        <begin position="512"/>
        <end position="531"/>
    </location>
</feature>
<organism evidence="2 3">
    <name type="scientific">Pichia kluyveri</name>
    <name type="common">Yeast</name>
    <dbReference type="NCBI Taxonomy" id="36015"/>
    <lineage>
        <taxon>Eukaryota</taxon>
        <taxon>Fungi</taxon>
        <taxon>Dikarya</taxon>
        <taxon>Ascomycota</taxon>
        <taxon>Saccharomycotina</taxon>
        <taxon>Pichiomycetes</taxon>
        <taxon>Pichiales</taxon>
        <taxon>Pichiaceae</taxon>
        <taxon>Pichia</taxon>
    </lineage>
</organism>
<feature type="compositionally biased region" description="Acidic residues" evidence="1">
    <location>
        <begin position="538"/>
        <end position="551"/>
    </location>
</feature>
<feature type="region of interest" description="Disordered" evidence="1">
    <location>
        <begin position="227"/>
        <end position="251"/>
    </location>
</feature>
<feature type="compositionally biased region" description="Low complexity" evidence="1">
    <location>
        <begin position="594"/>
        <end position="617"/>
    </location>
</feature>
<dbReference type="Proteomes" id="UP001378960">
    <property type="component" value="Unassembled WGS sequence"/>
</dbReference>
<feature type="region of interest" description="Disordered" evidence="1">
    <location>
        <begin position="673"/>
        <end position="698"/>
    </location>
</feature>
<feature type="region of interest" description="Disordered" evidence="1">
    <location>
        <begin position="507"/>
        <end position="551"/>
    </location>
</feature>
<feature type="compositionally biased region" description="Low complexity" evidence="1">
    <location>
        <begin position="227"/>
        <end position="237"/>
    </location>
</feature>
<proteinExistence type="predicted"/>
<gene>
    <name evidence="2" type="ORF">DAPK24_027710</name>
</gene>
<sequence length="1849" mass="214431">MEEVSDSQSDPLLDIDLSWDTLNTDKEKSTRKAHQLDRLRKSLKPLTNEYKESPTTRGRNTSFQKNNQFTVTAAEFLNLSSKNELDQLFQDGYTKNEIEDMLENKYAKKREFFTENKVKHHQFKRKTFESWRSVGSSNNLANDTFLDEEGLISSLDKSLKFKLRNINKKPLRLFRSKKSKSIQHTNYSEIPKENGILGSSIDENSSLIITNEKSNISKNEVEIVDSSSVVNDDSNNEAQETTEKNKFYPDEIPNIESHLETIEENNDEEKNDSIEESIQDNNAGEPPSEHSQEHNIFSFLETQNSPIEKTSFNMQPSSPFTSNQKQLFDELDTDLGTRTSFNEDKDLEHVHNESIELIDASSNLQNDNENAVMEMVEAELKKHRKDINIPEVFDVVHTENSFKVVPENEIISASGRHLRHRNIVNRNPYLVDRAEYLGLSTRYELISMENEGKSDDNIMHYLDTKYQKRRAERRDNDVGYGPYSKESFYKIMDGMNVLNETQNNLVGLNVDDNSDEEFSVDEEDNDNDLDNMDNGSEQGEDEEDDEEDDGNLELCKHDISPINAYKTKSLNSKRLKDNSKDISISGKRPKISKDNNPNSKRSKSSSNTLRKSHNQNDIQIQEDDQVFDFTIPKIPKSKKSIRDIVSSTQISRSTSSFKPYSMEFLSLSDEEVGPLNKSAKQPSVASLESSEFKERGANYKEQTKKLSVQRSLIDKKVQNVKENKTLPYKRSSPTELKSPTKKAKKDSNKENKHKKGVIASSFAPVNDQNFVFSRRPNVETIEAEGVAPNILNNKITNNIPSFEIDNARNTNVNLQTITSTDDKLPETENITNNSETVGNSIDKNWGKFKSIKDIEERKYRFILCLKVNHYTELSVPDSFLNSSLLSKCLSEDQTYYRAKDIKIVFSSSSFVFQVPLKSESTYSKLQAFFDIMLGAIQVDIMNITELKQLRKCLIHIIMIISNAKKDCPDLLSKIGLEINSFLNKFKKITDPNALYYCIFAPYFLLFVKMLQNMLPEFSEYYSSFKKTEIWITKKFTSNIISIDFENLFIRKKTIALESLKLFLKCTNNPWMYITDAFEKSDIKILNLVNYLIFCSAYKKVEMDWEIFTKFLVKYANDITEDSEKKSEIKYLFASILKINRELGWELEDQLIVKLFRLLAEYKFENIGSSVSDKPSIYPNIPATDSLETDDGCLDIYFKLIDIFAKQYLTENTKQMIERIVPVRSTFGYSPIQLQNRAKVILMLVYIFDQDLLSGLESILTDMIRNGSIYSMKSALALLRTIIRSTPRRPYNTVRNFLPSIISKMKNMNTDREIFVNYKDLIIDVNSTLNGQDVSHMKRMLDFFSIILKLKFSDTYCETLETVYNSSFDIIRTQFEFTNGVDISNKDSSRIKKAIHDIAKYSKMRLIDEKLSSHSMKLSYLRYWLFSSSKNNDSAMQILYTDWNYFGNKEFRERFEVEFFNYLVTWFDVSSVIKDVLMVFFKHLTNFNSDIFEFYNSILEAEIITVSKDKFKNLNKMTFQQMREKITIMCLSQLFQSKQESPEDIKLIIEDIVSVLYKQLNDYSARDFIRNISFYLFTVAENKIDLPEWKILMNKLKIETIAESLHKKLQFVETVDDIALVLEKSYISSLATNEYSKFETQFSKVNTNNENYSNNTKAMCALITFHIERIKTAHTLHWIHFTNWMQNLGNYVSAHFNQPDIFDIMHLFCALGDLKSIFIESEEYHFYYYHSLTTLYNLFDKIAAFMFGFADQRIFLKNADILLGMDPNNDAQRSENKGINHFDVLLDNSLKQRLSSLFDNSHSLLVNKVSYQNDGKVISYMEKELKVLRVKIANKWGIESVLGIEEDTGV</sequence>
<name>A0AAV5R6G4_PICKL</name>
<feature type="region of interest" description="Disordered" evidence="1">
    <location>
        <begin position="719"/>
        <end position="755"/>
    </location>
</feature>
<reference evidence="2 3" key="1">
    <citation type="journal article" date="2023" name="Elife">
        <title>Identification of key yeast species and microbe-microbe interactions impacting larval growth of Drosophila in the wild.</title>
        <authorList>
            <person name="Mure A."/>
            <person name="Sugiura Y."/>
            <person name="Maeda R."/>
            <person name="Honda K."/>
            <person name="Sakurai N."/>
            <person name="Takahashi Y."/>
            <person name="Watada M."/>
            <person name="Katoh T."/>
            <person name="Gotoh A."/>
            <person name="Gotoh Y."/>
            <person name="Taniguchi I."/>
            <person name="Nakamura K."/>
            <person name="Hayashi T."/>
            <person name="Katayama T."/>
            <person name="Uemura T."/>
            <person name="Hattori Y."/>
        </authorList>
    </citation>
    <scope>NUCLEOTIDE SEQUENCE [LARGE SCALE GENOMIC DNA]</scope>
    <source>
        <strain evidence="2 3">PK-24</strain>
    </source>
</reference>
<comment type="caution">
    <text evidence="2">The sequence shown here is derived from an EMBL/GenBank/DDBJ whole genome shotgun (WGS) entry which is preliminary data.</text>
</comment>